<comment type="caution">
    <text evidence="2">The sequence shown here is derived from an EMBL/GenBank/DDBJ whole genome shotgun (WGS) entry which is preliminary data.</text>
</comment>
<organism evidence="2 3">
    <name type="scientific">Candidatus Methylobacter titanis</name>
    <dbReference type="NCBI Taxonomy" id="3053457"/>
    <lineage>
        <taxon>Bacteria</taxon>
        <taxon>Pseudomonadati</taxon>
        <taxon>Pseudomonadota</taxon>
        <taxon>Gammaproteobacteria</taxon>
        <taxon>Methylococcales</taxon>
        <taxon>Methylococcaceae</taxon>
        <taxon>Methylobacter</taxon>
    </lineage>
</organism>
<dbReference type="AlphaFoldDB" id="A0AA43Q5X6"/>
<sequence>NHRHLFQWRYLGKTGLLPMEIAATIIAMGHILGFKVLAEGVETAEQLAFLQEKGCDMYQGYIKSRPIPAQEFAELLRDQQQ</sequence>
<evidence type="ECO:0000259" key="1">
    <source>
        <dbReference type="PROSITE" id="PS50883"/>
    </source>
</evidence>
<name>A0AA43Q5X6_9GAMM</name>
<proteinExistence type="predicted"/>
<dbReference type="InterPro" id="IPR035919">
    <property type="entry name" value="EAL_sf"/>
</dbReference>
<dbReference type="PANTHER" id="PTHR33121">
    <property type="entry name" value="CYCLIC DI-GMP PHOSPHODIESTERASE PDEF"/>
    <property type="match status" value="1"/>
</dbReference>
<dbReference type="Proteomes" id="UP001160519">
    <property type="component" value="Unassembled WGS sequence"/>
</dbReference>
<gene>
    <name evidence="2" type="ORF">PSU93_14510</name>
</gene>
<evidence type="ECO:0000313" key="3">
    <source>
        <dbReference type="Proteomes" id="UP001160519"/>
    </source>
</evidence>
<dbReference type="InterPro" id="IPR050706">
    <property type="entry name" value="Cyclic-di-GMP_PDE-like"/>
</dbReference>
<feature type="domain" description="EAL" evidence="1">
    <location>
        <begin position="1"/>
        <end position="80"/>
    </location>
</feature>
<dbReference type="GO" id="GO:0071111">
    <property type="term" value="F:cyclic-guanylate-specific phosphodiesterase activity"/>
    <property type="evidence" value="ECO:0007669"/>
    <property type="project" value="InterPro"/>
</dbReference>
<dbReference type="EMBL" id="JAQSDF010000078">
    <property type="protein sequence ID" value="MDI1232353.1"/>
    <property type="molecule type" value="Genomic_DNA"/>
</dbReference>
<keyword evidence="3" id="KW-1185">Reference proteome</keyword>
<dbReference type="PANTHER" id="PTHR33121:SF70">
    <property type="entry name" value="SIGNALING PROTEIN YKOW"/>
    <property type="match status" value="1"/>
</dbReference>
<dbReference type="Pfam" id="PF00563">
    <property type="entry name" value="EAL"/>
    <property type="match status" value="1"/>
</dbReference>
<protein>
    <submittedName>
        <fullName evidence="2">EAL domain-containing protein</fullName>
    </submittedName>
</protein>
<dbReference type="PROSITE" id="PS50883">
    <property type="entry name" value="EAL"/>
    <property type="match status" value="1"/>
</dbReference>
<evidence type="ECO:0000313" key="2">
    <source>
        <dbReference type="EMBL" id="MDI1232353.1"/>
    </source>
</evidence>
<feature type="non-terminal residue" evidence="2">
    <location>
        <position position="1"/>
    </location>
</feature>
<dbReference type="InterPro" id="IPR001633">
    <property type="entry name" value="EAL_dom"/>
</dbReference>
<reference evidence="2" key="1">
    <citation type="submission" date="2023-01" db="EMBL/GenBank/DDBJ databases">
        <title>Biogeochemical cycle of methane in antarctic sediments.</title>
        <authorList>
            <person name="Roldan D.M."/>
            <person name="Menes R.J."/>
        </authorList>
    </citation>
    <scope>NUCLEOTIDE SEQUENCE [LARGE SCALE GENOMIC DNA]</scope>
    <source>
        <strain evidence="2">K-2018 MAG008</strain>
    </source>
</reference>
<dbReference type="SUPFAM" id="SSF141868">
    <property type="entry name" value="EAL domain-like"/>
    <property type="match status" value="1"/>
</dbReference>
<dbReference type="Gene3D" id="3.20.20.450">
    <property type="entry name" value="EAL domain"/>
    <property type="match status" value="1"/>
</dbReference>
<accession>A0AA43Q5X6</accession>